<dbReference type="STRING" id="94624.Bpet3332"/>
<dbReference type="InterPro" id="IPR048469">
    <property type="entry name" value="YchJ-like_M"/>
</dbReference>
<name>A9HWY2_BORPD</name>
<evidence type="ECO:0000313" key="5">
    <source>
        <dbReference type="Proteomes" id="UP000001225"/>
    </source>
</evidence>
<evidence type="ECO:0000256" key="1">
    <source>
        <dbReference type="ARBA" id="ARBA00010839"/>
    </source>
</evidence>
<organism evidence="4 5">
    <name type="scientific">Bordetella petrii (strain ATCC BAA-461 / DSM 12804 / CCUG 43448 / CIP 107267 / Se-1111R)</name>
    <dbReference type="NCBI Taxonomy" id="340100"/>
    <lineage>
        <taxon>Bacteria</taxon>
        <taxon>Pseudomonadati</taxon>
        <taxon>Pseudomonadota</taxon>
        <taxon>Betaproteobacteria</taxon>
        <taxon>Burkholderiales</taxon>
        <taxon>Alcaligenaceae</taxon>
        <taxon>Bordetella</taxon>
    </lineage>
</organism>
<dbReference type="Proteomes" id="UP000001225">
    <property type="component" value="Chromosome"/>
</dbReference>
<dbReference type="InterPro" id="IPR032710">
    <property type="entry name" value="NTF2-like_dom_sf"/>
</dbReference>
<dbReference type="KEGG" id="bpt:Bpet3332"/>
<dbReference type="InterPro" id="IPR023006">
    <property type="entry name" value="YchJ-like"/>
</dbReference>
<keyword evidence="5" id="KW-1185">Reference proteome</keyword>
<dbReference type="Gene3D" id="3.10.450.50">
    <property type="match status" value="1"/>
</dbReference>
<dbReference type="Pfam" id="PF02810">
    <property type="entry name" value="SEC-C"/>
    <property type="match status" value="1"/>
</dbReference>
<feature type="domain" description="YchJ-like middle NTF2-like" evidence="3">
    <location>
        <begin position="38"/>
        <end position="131"/>
    </location>
</feature>
<proteinExistence type="inferred from homology"/>
<accession>A9HWY2</accession>
<dbReference type="SUPFAM" id="SSF54427">
    <property type="entry name" value="NTF2-like"/>
    <property type="match status" value="1"/>
</dbReference>
<reference evidence="4 5" key="1">
    <citation type="journal article" date="2008" name="BMC Genomics">
        <title>The missing link: Bordetella petrii is endowed with both the metabolic versatility of environmental bacteria and virulence traits of pathogenic Bordetellae.</title>
        <authorList>
            <person name="Gross R."/>
            <person name="Guzman C.A."/>
            <person name="Sebaihia M."/>
            <person name="Martins Dos Santos V.A."/>
            <person name="Pieper D.H."/>
            <person name="Koebnik R."/>
            <person name="Lechner M."/>
            <person name="Bartels D."/>
            <person name="Buhrmester J."/>
            <person name="Choudhuri J.V."/>
            <person name="Ebensen T."/>
            <person name="Gaigalat L."/>
            <person name="Herrmann S."/>
            <person name="Khachane A.N."/>
            <person name="Larisch C."/>
            <person name="Link S."/>
            <person name="Linke B."/>
            <person name="Meyer F."/>
            <person name="Mormann S."/>
            <person name="Nakunst D."/>
            <person name="Rueckert C."/>
            <person name="Schneiker-Bekel S."/>
            <person name="Schulze K."/>
            <person name="Vorhoelter F.J."/>
            <person name="Yevsa T."/>
            <person name="Engle J.T."/>
            <person name="Goldman W.E."/>
            <person name="Puehler A."/>
            <person name="Goebel U.B."/>
            <person name="Goesmann A."/>
            <person name="Bloecker H."/>
            <person name="Kaiser O."/>
            <person name="Martinez-Arias R."/>
        </authorList>
    </citation>
    <scope>NUCLEOTIDE SEQUENCE [LARGE SCALE GENOMIC DNA]</scope>
    <source>
        <strain evidence="5">ATCC BAA-461 / DSM 12804 / CCUG 43448 / CIP 107267 / Se-1111R</strain>
    </source>
</reference>
<dbReference type="eggNOG" id="COG3012">
    <property type="taxonomic scope" value="Bacteria"/>
</dbReference>
<dbReference type="PANTHER" id="PTHR33747:SF1">
    <property type="entry name" value="ADENYLATE CYCLASE-ASSOCIATED CAP C-TERMINAL DOMAIN-CONTAINING PROTEIN"/>
    <property type="match status" value="1"/>
</dbReference>
<sequence length="134" mass="15080">MGKPAPAGPQACPCGSGLAYSACCERWHRGPQHLQAPTAEALMRSRYSAFVLDALQYLLDTWHPDTRPAGLDPNPPDLKWLGLQVRQHNQQDANHASVEFVARCRQGGRATRLHEISRFVRQEGRWLYLDGQHL</sequence>
<evidence type="ECO:0000313" key="4">
    <source>
        <dbReference type="EMBL" id="CAP43674.1"/>
    </source>
</evidence>
<evidence type="ECO:0000256" key="2">
    <source>
        <dbReference type="HAMAP-Rule" id="MF_00612"/>
    </source>
</evidence>
<dbReference type="EMBL" id="AM902716">
    <property type="protein sequence ID" value="CAP43674.1"/>
    <property type="molecule type" value="Genomic_DNA"/>
</dbReference>
<dbReference type="Pfam" id="PF17775">
    <property type="entry name" value="YchJ_M-like"/>
    <property type="match status" value="1"/>
</dbReference>
<dbReference type="HAMAP" id="MF_00612">
    <property type="entry name" value="UPF0225"/>
    <property type="match status" value="1"/>
</dbReference>
<dbReference type="AlphaFoldDB" id="A9HWY2"/>
<dbReference type="InterPro" id="IPR004027">
    <property type="entry name" value="SEC_C_motif"/>
</dbReference>
<evidence type="ECO:0000259" key="3">
    <source>
        <dbReference type="Pfam" id="PF17775"/>
    </source>
</evidence>
<protein>
    <recommendedName>
        <fullName evidence="2">UPF0225 protein Bpet3332</fullName>
    </recommendedName>
</protein>
<comment type="similarity">
    <text evidence="1 2">Belongs to the UPF0225 family.</text>
</comment>
<dbReference type="PANTHER" id="PTHR33747">
    <property type="entry name" value="UPF0225 PROTEIN SCO1677"/>
    <property type="match status" value="1"/>
</dbReference>
<gene>
    <name evidence="4" type="ordered locus">Bpet3332</name>
</gene>